<feature type="compositionally biased region" description="Basic and acidic residues" evidence="1">
    <location>
        <begin position="96"/>
        <end position="105"/>
    </location>
</feature>
<protein>
    <submittedName>
        <fullName evidence="2">Uncharacterized protein</fullName>
    </submittedName>
</protein>
<evidence type="ECO:0000313" key="2">
    <source>
        <dbReference type="EMBL" id="GKV44611.1"/>
    </source>
</evidence>
<proteinExistence type="predicted"/>
<keyword evidence="3" id="KW-1185">Reference proteome</keyword>
<reference evidence="2 3" key="1">
    <citation type="journal article" date="2021" name="Commun. Biol.">
        <title>The genome of Shorea leprosula (Dipterocarpaceae) highlights the ecological relevance of drought in aseasonal tropical rainforests.</title>
        <authorList>
            <person name="Ng K.K.S."/>
            <person name="Kobayashi M.J."/>
            <person name="Fawcett J.A."/>
            <person name="Hatakeyama M."/>
            <person name="Paape T."/>
            <person name="Ng C.H."/>
            <person name="Ang C.C."/>
            <person name="Tnah L.H."/>
            <person name="Lee C.T."/>
            <person name="Nishiyama T."/>
            <person name="Sese J."/>
            <person name="O'Brien M.J."/>
            <person name="Copetti D."/>
            <person name="Mohd Noor M.I."/>
            <person name="Ong R.C."/>
            <person name="Putra M."/>
            <person name="Sireger I.Z."/>
            <person name="Indrioko S."/>
            <person name="Kosugi Y."/>
            <person name="Izuno A."/>
            <person name="Isagi Y."/>
            <person name="Lee S.L."/>
            <person name="Shimizu K.K."/>
        </authorList>
    </citation>
    <scope>NUCLEOTIDE SEQUENCE [LARGE SCALE GENOMIC DNA]</scope>
    <source>
        <strain evidence="2">214</strain>
    </source>
</reference>
<gene>
    <name evidence="2" type="ORF">SLEP1_g51775</name>
</gene>
<feature type="compositionally biased region" description="Basic and acidic residues" evidence="1">
    <location>
        <begin position="39"/>
        <end position="53"/>
    </location>
</feature>
<name>A0AAV5M4E9_9ROSI</name>
<organism evidence="2 3">
    <name type="scientific">Rubroshorea leprosula</name>
    <dbReference type="NCBI Taxonomy" id="152421"/>
    <lineage>
        <taxon>Eukaryota</taxon>
        <taxon>Viridiplantae</taxon>
        <taxon>Streptophyta</taxon>
        <taxon>Embryophyta</taxon>
        <taxon>Tracheophyta</taxon>
        <taxon>Spermatophyta</taxon>
        <taxon>Magnoliopsida</taxon>
        <taxon>eudicotyledons</taxon>
        <taxon>Gunneridae</taxon>
        <taxon>Pentapetalae</taxon>
        <taxon>rosids</taxon>
        <taxon>malvids</taxon>
        <taxon>Malvales</taxon>
        <taxon>Dipterocarpaceae</taxon>
        <taxon>Rubroshorea</taxon>
    </lineage>
</organism>
<evidence type="ECO:0000256" key="1">
    <source>
        <dbReference type="SAM" id="MobiDB-lite"/>
    </source>
</evidence>
<dbReference type="Proteomes" id="UP001054252">
    <property type="component" value="Unassembled WGS sequence"/>
</dbReference>
<evidence type="ECO:0000313" key="3">
    <source>
        <dbReference type="Proteomes" id="UP001054252"/>
    </source>
</evidence>
<dbReference type="AlphaFoldDB" id="A0AAV5M4E9"/>
<feature type="region of interest" description="Disordered" evidence="1">
    <location>
        <begin position="30"/>
        <end position="105"/>
    </location>
</feature>
<accession>A0AAV5M4E9</accession>
<dbReference type="EMBL" id="BPVZ01000183">
    <property type="protein sequence ID" value="GKV44611.1"/>
    <property type="molecule type" value="Genomic_DNA"/>
</dbReference>
<feature type="compositionally biased region" description="Polar residues" evidence="1">
    <location>
        <begin position="54"/>
        <end position="72"/>
    </location>
</feature>
<comment type="caution">
    <text evidence="2">The sequence shown here is derived from an EMBL/GenBank/DDBJ whole genome shotgun (WGS) entry which is preliminary data.</text>
</comment>
<sequence length="141" mass="15863">MLDAAAGGSLMSKHADEGYNLIEEMASNSYQWGRRKPHSHTDAGEGSVQEEKNTQPPTSQQPTSVYYQQQKRTATHRDASGVTADARAAAGHFNPKQRDKRNTSGHRSEFYKLGFCSSRLIFPLFGYGILVHQFNLRFYHV</sequence>